<accession>A0AAW3UTS6</accession>
<dbReference type="Proteomes" id="UP000518681">
    <property type="component" value="Unassembled WGS sequence"/>
</dbReference>
<proteinExistence type="predicted"/>
<evidence type="ECO:0000313" key="1">
    <source>
        <dbReference type="EMBL" id="MBB6201141.1"/>
    </source>
</evidence>
<organism evidence="1 2">
    <name type="scientific">Paraburkholderia fungorum</name>
    <dbReference type="NCBI Taxonomy" id="134537"/>
    <lineage>
        <taxon>Bacteria</taxon>
        <taxon>Pseudomonadati</taxon>
        <taxon>Pseudomonadota</taxon>
        <taxon>Betaproteobacteria</taxon>
        <taxon>Burkholderiales</taxon>
        <taxon>Burkholderiaceae</taxon>
        <taxon>Paraburkholderia</taxon>
    </lineage>
</organism>
<reference evidence="1 2" key="1">
    <citation type="submission" date="2020-08" db="EMBL/GenBank/DDBJ databases">
        <title>Genomic Encyclopedia of Type Strains, Phase IV (KMG-V): Genome sequencing to study the core and pangenomes of soil and plant-associated prokaryotes.</title>
        <authorList>
            <person name="Whitman W."/>
        </authorList>
    </citation>
    <scope>NUCLEOTIDE SEQUENCE [LARGE SCALE GENOMIC DNA]</scope>
    <source>
        <strain evidence="1 2">SEMIA 4013</strain>
    </source>
</reference>
<evidence type="ECO:0000313" key="2">
    <source>
        <dbReference type="Proteomes" id="UP000518681"/>
    </source>
</evidence>
<sequence length="90" mass="9801">MRCVSTVLFEDAGVAASVMCINYNIAVFEEVNHVIDLVISGAGVVNQPKELFKDDCHLCRSQLMIASFTQLEGDQLDSVCLLAAPALRRS</sequence>
<name>A0AAW3UTS6_9BURK</name>
<dbReference type="AlphaFoldDB" id="A0AAW3UTS6"/>
<comment type="caution">
    <text evidence="1">The sequence shown here is derived from an EMBL/GenBank/DDBJ whole genome shotgun (WGS) entry which is preliminary data.</text>
</comment>
<dbReference type="EMBL" id="JACIIK010000003">
    <property type="protein sequence ID" value="MBB6201141.1"/>
    <property type="molecule type" value="Genomic_DNA"/>
</dbReference>
<protein>
    <submittedName>
        <fullName evidence="1">Transcriptional regulator YheO</fullName>
    </submittedName>
</protein>
<gene>
    <name evidence="1" type="ORF">GGD69_001990</name>
</gene>